<feature type="transmembrane region" description="Helical" evidence="7">
    <location>
        <begin position="67"/>
        <end position="84"/>
    </location>
</feature>
<comment type="subcellular location">
    <subcellularLocation>
        <location evidence="1 7">Cell membrane</location>
        <topology evidence="1 7">Multi-pass membrane protein</topology>
    </subcellularLocation>
</comment>
<sequence length="694" mass="75159">MRQDASGGKSALNKAAEGFISVFVIVIVAMMVIPLPPFLLDLLLATNFSVSIAIMLLTMYTKEPLEFSVFPSLLLVMTLFRLALNVSSTRLILLKGEAGKIIAAFGKFVVGGNEVVGFVVFLILVIIQFVVITRGAERVAEVAARFTLDAMPGKQMSIDADLNAGLITEEEAKKRRQDVEREADFYGAMDGASKFVKGDAVASLIITAVNLVGGFGVGMLQGGLSAAEAWHKYALLTVGDGLVSQLPALIISSATGIIVTRTSSRENLGKDVSTQMTSSPRVLTLTGGALLVLSVVPGIPKIPFLALGLIWLFLGTSVRKSREALEREKREEAYRKEIEEQKRPEAASGLVKVDPLEIEFGLALLPVADPGQGGDLMDRIVMVRRQLASELGILIPVVRVRDNFAALGPNAYRINLRGVEIGSGEVYPDRLMAIGGVEAEDKMPGIPGKEPAFGLDVVWVTKDKRDEAESKGYTVIEASAVIATHLTELLRKNAHLLLTRQETQRLLDLVKSEDASCVEEAVPNLVSVGEVQKVLQNLLREGIPIRDLVTIMESIADAARVSRDVDYLTMRVREGLSRLITKELGLDKGPYPVATMDPAFEREIIDATRKGDRGSYLALSAERLSQMMKAIAMGMNEVAGKAPRPVLVTSAASRSQVYEIASRVVPEIAVVAYEELDQRANVEAVKVISLDEKR</sequence>
<dbReference type="KEGG" id="fcz:IMF26_00470"/>
<dbReference type="PANTHER" id="PTHR30161:SF1">
    <property type="entry name" value="FLAGELLAR BIOSYNTHESIS PROTEIN FLHA-RELATED"/>
    <property type="match status" value="1"/>
</dbReference>
<dbReference type="PROSITE" id="PS00994">
    <property type="entry name" value="FHIPEP"/>
    <property type="match status" value="1"/>
</dbReference>
<reference evidence="8" key="2">
    <citation type="journal article" date="2023" name="Biology">
        <title>Prokaryotic Life Associated with Coal-Fire Gas Vents Revealed by Metagenomics.</title>
        <authorList>
            <person name="Kadnikov V.V."/>
            <person name="Mardanov A.V."/>
            <person name="Beletsky A.V."/>
            <person name="Karnachuk O.V."/>
            <person name="Ravin N.V."/>
        </authorList>
    </citation>
    <scope>NUCLEOTIDE SEQUENCE</scope>
    <source>
        <strain evidence="8">Bu02</strain>
    </source>
</reference>
<accession>A0AAT9LEP7</accession>
<keyword evidence="7" id="KW-1005">Bacterial flagellum biogenesis</keyword>
<keyword evidence="6 7" id="KW-0472">Membrane</keyword>
<reference evidence="8" key="1">
    <citation type="submission" date="2020-10" db="EMBL/GenBank/DDBJ databases">
        <authorList>
            <person name="Kadnikov V."/>
            <person name="Beletsky A.V."/>
            <person name="Mardanov A.V."/>
            <person name="Karnachuk O.V."/>
            <person name="Ravin N.V."/>
        </authorList>
    </citation>
    <scope>NUCLEOTIDE SEQUENCE</scope>
    <source>
        <strain evidence="8">Bu02</strain>
    </source>
</reference>
<protein>
    <recommendedName>
        <fullName evidence="7">Flagellar biosynthesis protein FlhA</fullName>
    </recommendedName>
</protein>
<evidence type="ECO:0000256" key="1">
    <source>
        <dbReference type="ARBA" id="ARBA00004651"/>
    </source>
</evidence>
<dbReference type="GO" id="GO:0005886">
    <property type="term" value="C:plasma membrane"/>
    <property type="evidence" value="ECO:0007669"/>
    <property type="project" value="UniProtKB-SubCell"/>
</dbReference>
<evidence type="ECO:0000256" key="5">
    <source>
        <dbReference type="ARBA" id="ARBA00022989"/>
    </source>
</evidence>
<evidence type="ECO:0000313" key="8">
    <source>
        <dbReference type="EMBL" id="QUL99507.1"/>
    </source>
</evidence>
<dbReference type="NCBIfam" id="TIGR01398">
    <property type="entry name" value="FlhA"/>
    <property type="match status" value="1"/>
</dbReference>
<dbReference type="InterPro" id="IPR042196">
    <property type="entry name" value="FHIPEP_4"/>
</dbReference>
<comment type="caution">
    <text evidence="7">Lacks conserved residue(s) required for the propagation of feature annotation.</text>
</comment>
<keyword evidence="4 7" id="KW-0812">Transmembrane</keyword>
<feature type="transmembrane region" description="Helical" evidence="7">
    <location>
        <begin position="115"/>
        <end position="136"/>
    </location>
</feature>
<keyword evidence="8" id="KW-0966">Cell projection</keyword>
<feature type="transmembrane region" description="Helical" evidence="7">
    <location>
        <begin position="39"/>
        <end position="60"/>
    </location>
</feature>
<dbReference type="Gene3D" id="3.40.30.60">
    <property type="entry name" value="FHIPEP family, domain 1"/>
    <property type="match status" value="1"/>
</dbReference>
<name>A0AAT9LEP7_9FIRM</name>
<evidence type="ECO:0000256" key="4">
    <source>
        <dbReference type="ARBA" id="ARBA00022692"/>
    </source>
</evidence>
<keyword evidence="8" id="KW-0969">Cilium</keyword>
<dbReference type="GO" id="GO:0009306">
    <property type="term" value="P:protein secretion"/>
    <property type="evidence" value="ECO:0007669"/>
    <property type="project" value="InterPro"/>
</dbReference>
<keyword evidence="5 7" id="KW-1133">Transmembrane helix</keyword>
<feature type="transmembrane region" description="Helical" evidence="7">
    <location>
        <begin position="242"/>
        <end position="259"/>
    </location>
</feature>
<keyword evidence="7" id="KW-0813">Transport</keyword>
<keyword evidence="7" id="KW-0653">Protein transport</keyword>
<feature type="transmembrane region" description="Helical" evidence="7">
    <location>
        <begin position="201"/>
        <end position="222"/>
    </location>
</feature>
<dbReference type="Pfam" id="PF00771">
    <property type="entry name" value="FHIPEP"/>
    <property type="match status" value="1"/>
</dbReference>
<dbReference type="Gene3D" id="3.40.50.12790">
    <property type="entry name" value="FHIPEP family, domain 4"/>
    <property type="match status" value="1"/>
</dbReference>
<feature type="transmembrane region" description="Helical" evidence="7">
    <location>
        <begin position="12"/>
        <end position="33"/>
    </location>
</feature>
<dbReference type="InterPro" id="IPR042193">
    <property type="entry name" value="FHIPEP_3"/>
</dbReference>
<dbReference type="PIRSF" id="PIRSF005419">
    <property type="entry name" value="FlhA"/>
    <property type="match status" value="1"/>
</dbReference>
<organism evidence="8">
    <name type="scientific">Candidatus Fermentithermobacillus carboniphilus</name>
    <dbReference type="NCBI Taxonomy" id="3085328"/>
    <lineage>
        <taxon>Bacteria</taxon>
        <taxon>Bacillati</taxon>
        <taxon>Bacillota</taxon>
        <taxon>Candidatus Fermentithermobacillia</taxon>
        <taxon>Candidatus Fermentithermobacillales</taxon>
        <taxon>Candidatus Fermentithermobacillaceae</taxon>
        <taxon>Candidatus Fermentithermobacillus</taxon>
    </lineage>
</organism>
<dbReference type="InterPro" id="IPR001712">
    <property type="entry name" value="T3SS_FHIPEP"/>
</dbReference>
<dbReference type="AlphaFoldDB" id="A0AAT9LEP7"/>
<dbReference type="PRINTS" id="PR00949">
    <property type="entry name" value="TYPE3IMAPROT"/>
</dbReference>
<dbReference type="GO" id="GO:0044780">
    <property type="term" value="P:bacterial-type flagellum assembly"/>
    <property type="evidence" value="ECO:0007669"/>
    <property type="project" value="InterPro"/>
</dbReference>
<dbReference type="PANTHER" id="PTHR30161">
    <property type="entry name" value="FLAGELLAR EXPORT PROTEIN, MEMBRANE FLHA SUBUNIT-RELATED"/>
    <property type="match status" value="1"/>
</dbReference>
<keyword evidence="3 7" id="KW-1003">Cell membrane</keyword>
<dbReference type="InterPro" id="IPR006301">
    <property type="entry name" value="FlhA"/>
</dbReference>
<evidence type="ECO:0000256" key="3">
    <source>
        <dbReference type="ARBA" id="ARBA00022475"/>
    </source>
</evidence>
<gene>
    <name evidence="7 8" type="primary">flhA</name>
    <name evidence="8" type="ORF">IMF26_00470</name>
</gene>
<keyword evidence="7" id="KW-1006">Bacterial flagellum protein export</keyword>
<dbReference type="Gene3D" id="1.10.8.540">
    <property type="entry name" value="FHIPEP family, domain 3"/>
    <property type="match status" value="1"/>
</dbReference>
<dbReference type="InterPro" id="IPR025505">
    <property type="entry name" value="FHIPEP_CS"/>
</dbReference>
<evidence type="ECO:0000256" key="6">
    <source>
        <dbReference type="ARBA" id="ARBA00023136"/>
    </source>
</evidence>
<comment type="function">
    <text evidence="7">Required for formation of the rod structure of the flagellar apparatus. Together with FliI and FliH, may constitute the export apparatus of flagellin.</text>
</comment>
<keyword evidence="8" id="KW-0282">Flagellum</keyword>
<dbReference type="EMBL" id="CP062796">
    <property type="protein sequence ID" value="QUL99507.1"/>
    <property type="molecule type" value="Genomic_DNA"/>
</dbReference>
<evidence type="ECO:0000256" key="2">
    <source>
        <dbReference type="ARBA" id="ARBA00008835"/>
    </source>
</evidence>
<evidence type="ECO:0000256" key="7">
    <source>
        <dbReference type="RuleBase" id="RU364093"/>
    </source>
</evidence>
<proteinExistence type="inferred from homology"/>
<comment type="similarity">
    <text evidence="2 7">Belongs to the FHIPEP (flagella/HR/invasion proteins export pore) family.</text>
</comment>
<dbReference type="InterPro" id="IPR042194">
    <property type="entry name" value="FHIPEP_1"/>
</dbReference>